<dbReference type="PROSITE" id="PS00028">
    <property type="entry name" value="ZINC_FINGER_C2H2_1"/>
    <property type="match status" value="8"/>
</dbReference>
<keyword evidence="9" id="KW-0238">DNA-binding</keyword>
<dbReference type="FunFam" id="3.30.160.60:FF:000100">
    <property type="entry name" value="Zinc finger 45-like"/>
    <property type="match status" value="1"/>
</dbReference>
<accession>A0A9R1TTC4</accession>
<dbReference type="Pfam" id="PF00096">
    <property type="entry name" value="zf-C2H2"/>
    <property type="match status" value="7"/>
</dbReference>
<dbReference type="GeneID" id="105273902"/>
<dbReference type="Proteomes" id="UP000694866">
    <property type="component" value="Unplaced"/>
</dbReference>
<dbReference type="SUPFAM" id="SSF57667">
    <property type="entry name" value="beta-beta-alpha zinc fingers"/>
    <property type="match status" value="4"/>
</dbReference>
<dbReference type="Gene3D" id="3.30.160.60">
    <property type="entry name" value="Classic Zinc Finger"/>
    <property type="match status" value="7"/>
</dbReference>
<gene>
    <name evidence="16" type="primary">LOC105273902</name>
</gene>
<dbReference type="PANTHER" id="PTHR24393">
    <property type="entry name" value="ZINC FINGER PROTEIN"/>
    <property type="match status" value="1"/>
</dbReference>
<feature type="compositionally biased region" description="Polar residues" evidence="13">
    <location>
        <begin position="87"/>
        <end position="111"/>
    </location>
</feature>
<dbReference type="FunFam" id="3.30.160.60:FF:000060">
    <property type="entry name" value="zinc finger protein 436"/>
    <property type="match status" value="1"/>
</dbReference>
<dbReference type="GO" id="GO:0001228">
    <property type="term" value="F:DNA-binding transcription activator activity, RNA polymerase II-specific"/>
    <property type="evidence" value="ECO:0007669"/>
    <property type="project" value="TreeGrafter"/>
</dbReference>
<keyword evidence="6 12" id="KW-0863">Zinc-finger</keyword>
<reference evidence="16" key="1">
    <citation type="submission" date="2025-08" db="UniProtKB">
        <authorList>
            <consortium name="RefSeq"/>
        </authorList>
    </citation>
    <scope>IDENTIFICATION</scope>
    <source>
        <strain evidence="16">USDA-PBARC FA_bdor</strain>
        <tissue evidence="16">Whole organism</tissue>
    </source>
</reference>
<dbReference type="SMART" id="SM00355">
    <property type="entry name" value="ZnF_C2H2"/>
    <property type="match status" value="8"/>
</dbReference>
<evidence type="ECO:0000256" key="4">
    <source>
        <dbReference type="ARBA" id="ARBA00022723"/>
    </source>
</evidence>
<dbReference type="GO" id="GO:0008270">
    <property type="term" value="F:zinc ion binding"/>
    <property type="evidence" value="ECO:0007669"/>
    <property type="project" value="UniProtKB-KW"/>
</dbReference>
<name>A0A9R1TTC4_9HYME</name>
<dbReference type="FunFam" id="3.30.160.60:FF:001480">
    <property type="entry name" value="Si:cabz01071911.3"/>
    <property type="match status" value="1"/>
</dbReference>
<evidence type="ECO:0000256" key="11">
    <source>
        <dbReference type="ARBA" id="ARBA00023242"/>
    </source>
</evidence>
<feature type="domain" description="C2H2-type" evidence="14">
    <location>
        <begin position="214"/>
        <end position="241"/>
    </location>
</feature>
<feature type="region of interest" description="Disordered" evidence="13">
    <location>
        <begin position="556"/>
        <end position="616"/>
    </location>
</feature>
<feature type="domain" description="C2H2-type" evidence="14">
    <location>
        <begin position="389"/>
        <end position="416"/>
    </location>
</feature>
<sequence>MIKGSASMALESNGNNVVWLNATRPDQIQQHVGKDDSLRIEPTEDQSHLQQGQHHRYQRNLIKIPNQQSQQVDQPVKCSMFTQTEQTNSFTQTEQSNSGYAEQRQPQQQATMFDPQQIQQQQPAQGQQTQQQGQQMQYVTEKKEEKPQQQATTAEFPFYYNVNMLQKVQTNTVSTIGAITTDDKGCYRFDVQPVGYNTLLNQMSLAAATNAATFKCDICGLVFGHLSLLNHHKRLHNSTPSNLQQPQQVVVQAPTTVTVATTPERPYTCDACGACFALPGELKSHKTNMHQKPKVQVCEECGSEDPCEHHPTKVKKAIKPGHHPVKRRGVTSVTKCHKCNGTGIIFIGKDDEKLDSGLSSLAKCGGCKATGRIIIGSGKQNQNQPEKPFHCNVCDGTFSRYSSLWSHKRLHSGDKPFKCEVCGLAFAKAAYLKNHGRVHTGEKPFKCSVCGMQFSQSPHLKNHERIHSGERPYQCEVCEKTFARHSTLWNHRRIHTGEKPYRCNTCGSAFNQATHLKNHAKVHTGEKPHRCDICEIGFSDRFALKRHRAIHEKYGQTARNQNANSASNSQQPNTSNPQQQQQQQQQPNTSNPQQSQQAQQQPQPQQQTQPGQPQVVVVNATTPVTVSQGQGQAVMLDEWAPEAAKWSSRG</sequence>
<dbReference type="GO" id="GO:0000978">
    <property type="term" value="F:RNA polymerase II cis-regulatory region sequence-specific DNA binding"/>
    <property type="evidence" value="ECO:0007669"/>
    <property type="project" value="TreeGrafter"/>
</dbReference>
<feature type="domain" description="C2H2-type" evidence="14">
    <location>
        <begin position="267"/>
        <end position="295"/>
    </location>
</feature>
<feature type="domain" description="C2H2-type" evidence="14">
    <location>
        <begin position="529"/>
        <end position="551"/>
    </location>
</feature>
<feature type="region of interest" description="Disordered" evidence="13">
    <location>
        <begin position="87"/>
        <end position="151"/>
    </location>
</feature>
<evidence type="ECO:0000256" key="3">
    <source>
        <dbReference type="ARBA" id="ARBA00006991"/>
    </source>
</evidence>
<evidence type="ECO:0000259" key="14">
    <source>
        <dbReference type="PROSITE" id="PS50157"/>
    </source>
</evidence>
<evidence type="ECO:0000256" key="10">
    <source>
        <dbReference type="ARBA" id="ARBA00023163"/>
    </source>
</evidence>
<dbReference type="FunFam" id="3.30.160.60:FF:000446">
    <property type="entry name" value="Zinc finger protein"/>
    <property type="match status" value="1"/>
</dbReference>
<dbReference type="FunFam" id="3.30.160.60:FF:000394">
    <property type="entry name" value="Zinc finger protein 836"/>
    <property type="match status" value="1"/>
</dbReference>
<keyword evidence="7" id="KW-0862">Zinc</keyword>
<dbReference type="InterPro" id="IPR036236">
    <property type="entry name" value="Znf_C2H2_sf"/>
</dbReference>
<comment type="function">
    <text evidence="1">May be involved in transcriptional regulation.</text>
</comment>
<evidence type="ECO:0000313" key="15">
    <source>
        <dbReference type="Proteomes" id="UP000694866"/>
    </source>
</evidence>
<feature type="domain" description="C2H2-type" evidence="14">
    <location>
        <begin position="473"/>
        <end position="500"/>
    </location>
</feature>
<dbReference type="AlphaFoldDB" id="A0A9R1TTC4"/>
<dbReference type="PANTHER" id="PTHR24393:SF15">
    <property type="entry name" value="IP01243P-RELATED"/>
    <property type="match status" value="1"/>
</dbReference>
<dbReference type="OrthoDB" id="3437960at2759"/>
<feature type="compositionally biased region" description="Low complexity" evidence="13">
    <location>
        <begin position="560"/>
        <end position="616"/>
    </location>
</feature>
<comment type="similarity">
    <text evidence="3">Belongs to the krueppel C2H2-type zinc-finger protein family.</text>
</comment>
<evidence type="ECO:0000256" key="13">
    <source>
        <dbReference type="SAM" id="MobiDB-lite"/>
    </source>
</evidence>
<evidence type="ECO:0000256" key="8">
    <source>
        <dbReference type="ARBA" id="ARBA00023015"/>
    </source>
</evidence>
<comment type="subcellular location">
    <subcellularLocation>
        <location evidence="2">Nucleus</location>
    </subcellularLocation>
</comment>
<feature type="domain" description="C2H2-type" evidence="14">
    <location>
        <begin position="445"/>
        <end position="472"/>
    </location>
</feature>
<feature type="compositionally biased region" description="Low complexity" evidence="13">
    <location>
        <begin position="116"/>
        <end position="137"/>
    </location>
</feature>
<dbReference type="InterPro" id="IPR013087">
    <property type="entry name" value="Znf_C2H2_type"/>
</dbReference>
<keyword evidence="15" id="KW-1185">Reference proteome</keyword>
<keyword evidence="8" id="KW-0805">Transcription regulation</keyword>
<dbReference type="FunFam" id="3.30.160.60:FF:002343">
    <property type="entry name" value="Zinc finger protein 33A"/>
    <property type="match status" value="1"/>
</dbReference>
<keyword evidence="5" id="KW-0677">Repeat</keyword>
<dbReference type="PROSITE" id="PS50157">
    <property type="entry name" value="ZINC_FINGER_C2H2_2"/>
    <property type="match status" value="8"/>
</dbReference>
<proteinExistence type="inferred from homology"/>
<protein>
    <submittedName>
        <fullName evidence="16">Zinc finger protein 260 isoform X1</fullName>
    </submittedName>
</protein>
<keyword evidence="4" id="KW-0479">Metal-binding</keyword>
<evidence type="ECO:0000313" key="16">
    <source>
        <dbReference type="RefSeq" id="XP_011314919.1"/>
    </source>
</evidence>
<dbReference type="GO" id="GO:0005634">
    <property type="term" value="C:nucleus"/>
    <property type="evidence" value="ECO:0007669"/>
    <property type="project" value="UniProtKB-SubCell"/>
</dbReference>
<evidence type="ECO:0000256" key="6">
    <source>
        <dbReference type="ARBA" id="ARBA00022771"/>
    </source>
</evidence>
<evidence type="ECO:0000256" key="9">
    <source>
        <dbReference type="ARBA" id="ARBA00023125"/>
    </source>
</evidence>
<dbReference type="KEGG" id="fas:105273902"/>
<feature type="domain" description="C2H2-type" evidence="14">
    <location>
        <begin position="417"/>
        <end position="444"/>
    </location>
</feature>
<keyword evidence="11" id="KW-0539">Nucleus</keyword>
<keyword evidence="10" id="KW-0804">Transcription</keyword>
<dbReference type="RefSeq" id="XP_011314919.1">
    <property type="nucleotide sequence ID" value="XM_011316617.1"/>
</dbReference>
<evidence type="ECO:0000256" key="5">
    <source>
        <dbReference type="ARBA" id="ARBA00022737"/>
    </source>
</evidence>
<organism evidence="15 16">
    <name type="scientific">Fopius arisanus</name>
    <dbReference type="NCBI Taxonomy" id="64838"/>
    <lineage>
        <taxon>Eukaryota</taxon>
        <taxon>Metazoa</taxon>
        <taxon>Ecdysozoa</taxon>
        <taxon>Arthropoda</taxon>
        <taxon>Hexapoda</taxon>
        <taxon>Insecta</taxon>
        <taxon>Pterygota</taxon>
        <taxon>Neoptera</taxon>
        <taxon>Endopterygota</taxon>
        <taxon>Hymenoptera</taxon>
        <taxon>Apocrita</taxon>
        <taxon>Ichneumonoidea</taxon>
        <taxon>Braconidae</taxon>
        <taxon>Opiinae</taxon>
        <taxon>Fopius</taxon>
    </lineage>
</organism>
<evidence type="ECO:0000256" key="2">
    <source>
        <dbReference type="ARBA" id="ARBA00004123"/>
    </source>
</evidence>
<evidence type="ECO:0000256" key="1">
    <source>
        <dbReference type="ARBA" id="ARBA00003767"/>
    </source>
</evidence>
<feature type="domain" description="C2H2-type" evidence="14">
    <location>
        <begin position="501"/>
        <end position="528"/>
    </location>
</feature>
<evidence type="ECO:0000256" key="7">
    <source>
        <dbReference type="ARBA" id="ARBA00022833"/>
    </source>
</evidence>
<evidence type="ECO:0000256" key="12">
    <source>
        <dbReference type="PROSITE-ProRule" id="PRU00042"/>
    </source>
</evidence>